<organism evidence="11">
    <name type="scientific">Culicoides sonorensis</name>
    <name type="common">Biting midge</name>
    <dbReference type="NCBI Taxonomy" id="179676"/>
    <lineage>
        <taxon>Eukaryota</taxon>
        <taxon>Metazoa</taxon>
        <taxon>Ecdysozoa</taxon>
        <taxon>Arthropoda</taxon>
        <taxon>Hexapoda</taxon>
        <taxon>Insecta</taxon>
        <taxon>Pterygota</taxon>
        <taxon>Neoptera</taxon>
        <taxon>Endopterygota</taxon>
        <taxon>Diptera</taxon>
        <taxon>Nematocera</taxon>
        <taxon>Chironomoidea</taxon>
        <taxon>Ceratopogonidae</taxon>
        <taxon>Ceratopogoninae</taxon>
        <taxon>Culicoides</taxon>
        <taxon>Monoculicoides</taxon>
    </lineage>
</organism>
<reference evidence="11" key="1">
    <citation type="submission" date="2018-07" db="EMBL/GenBank/DDBJ databases">
        <authorList>
            <person name="Quirk P.G."/>
            <person name="Krulwich T.A."/>
        </authorList>
    </citation>
    <scope>NUCLEOTIDE SEQUENCE</scope>
</reference>
<dbReference type="InterPro" id="IPR012340">
    <property type="entry name" value="NA-bd_OB-fold"/>
</dbReference>
<comment type="subunit">
    <text evidence="7">Component of the 43S pre-initiation complex (43S PIC), which is composed of the 40S ribosomal subunit, EIF1, eIF1A (EIF1AX), eIF3 complex, EIF5 and eIF2-GTP-initiator tRNA complex (eIF2 ternary complex). Interacts with EIF5; this interaction contributes to the maintenance of EIF1 within the open 43S PIC. Interacts through its C-terminal domain (CTD) with the CTD of EIF5B; from the location of the start codon by the 43S complex until the formation of the 80S complex.</text>
</comment>
<keyword evidence="4 8" id="KW-0648">Protein biosynthesis</keyword>
<evidence type="ECO:0000256" key="5">
    <source>
        <dbReference type="ARBA" id="ARBA00032507"/>
    </source>
</evidence>
<evidence type="ECO:0000256" key="6">
    <source>
        <dbReference type="ARBA" id="ARBA00045454"/>
    </source>
</evidence>
<dbReference type="InterPro" id="IPR001253">
    <property type="entry name" value="TIF_eIF-1A"/>
</dbReference>
<dbReference type="PANTHER" id="PTHR21668">
    <property type="entry name" value="EIF-1A"/>
    <property type="match status" value="1"/>
</dbReference>
<dbReference type="GO" id="GO:0003743">
    <property type="term" value="F:translation initiation factor activity"/>
    <property type="evidence" value="ECO:0007669"/>
    <property type="project" value="UniProtKB-UniRule"/>
</dbReference>
<dbReference type="Pfam" id="PF05217">
    <property type="entry name" value="SAXO1-2"/>
    <property type="match status" value="1"/>
</dbReference>
<feature type="domain" description="S1-like" evidence="10">
    <location>
        <begin position="22"/>
        <end position="96"/>
    </location>
</feature>
<evidence type="ECO:0000256" key="8">
    <source>
        <dbReference type="PROSITE-ProRule" id="PRU00181"/>
    </source>
</evidence>
<name>A0A336LKC6_CULSO</name>
<dbReference type="VEuPathDB" id="VectorBase:CSON007382"/>
<dbReference type="Gene3D" id="2.40.50.140">
    <property type="entry name" value="Nucleic acid-binding proteins"/>
    <property type="match status" value="1"/>
</dbReference>
<dbReference type="AlphaFoldDB" id="A0A336LKC6"/>
<dbReference type="HAMAP" id="MF_00216">
    <property type="entry name" value="aIF_1A"/>
    <property type="match status" value="1"/>
</dbReference>
<dbReference type="InterPro" id="IPR006196">
    <property type="entry name" value="RNA-binding_domain_S1_IF1"/>
</dbReference>
<dbReference type="GO" id="GO:0003723">
    <property type="term" value="F:RNA binding"/>
    <property type="evidence" value="ECO:0007669"/>
    <property type="project" value="InterPro"/>
</dbReference>
<feature type="compositionally biased region" description="Basic and acidic residues" evidence="9">
    <location>
        <begin position="16"/>
        <end position="26"/>
    </location>
</feature>
<feature type="compositionally biased region" description="Basic residues" evidence="9">
    <location>
        <begin position="1"/>
        <end position="15"/>
    </location>
</feature>
<evidence type="ECO:0000256" key="4">
    <source>
        <dbReference type="ARBA" id="ARBA00022917"/>
    </source>
</evidence>
<dbReference type="EMBL" id="UFQT01000027">
    <property type="protein sequence ID" value="SSX18145.1"/>
    <property type="molecule type" value="Genomic_DNA"/>
</dbReference>
<dbReference type="Pfam" id="PF01176">
    <property type="entry name" value="eIF-1a"/>
    <property type="match status" value="1"/>
</dbReference>
<dbReference type="InterPro" id="IPR018104">
    <property type="entry name" value="TIF_eIF-1A_CS"/>
</dbReference>
<dbReference type="SMART" id="SM00652">
    <property type="entry name" value="eIF1a"/>
    <property type="match status" value="1"/>
</dbReference>
<evidence type="ECO:0000256" key="1">
    <source>
        <dbReference type="ARBA" id="ARBA00007392"/>
    </source>
</evidence>
<protein>
    <recommendedName>
        <fullName evidence="5">Eukaryotic translation initiation factor 4C</fullName>
    </recommendedName>
</protein>
<accession>A0A336LKC6</accession>
<evidence type="ECO:0000259" key="10">
    <source>
        <dbReference type="PROSITE" id="PS50832"/>
    </source>
</evidence>
<evidence type="ECO:0000256" key="2">
    <source>
        <dbReference type="ARBA" id="ARBA00008738"/>
    </source>
</evidence>
<dbReference type="SUPFAM" id="SSF50249">
    <property type="entry name" value="Nucleic acid-binding proteins"/>
    <property type="match status" value="1"/>
</dbReference>
<dbReference type="PROSITE" id="PS50832">
    <property type="entry name" value="S1_IF1_TYPE"/>
    <property type="match status" value="1"/>
</dbReference>
<dbReference type="InterPro" id="IPR033336">
    <property type="entry name" value="SAXO1/2"/>
</dbReference>
<proteinExistence type="inferred from homology"/>
<comment type="similarity">
    <text evidence="1">Belongs to the eIF-1A family.</text>
</comment>
<gene>
    <name evidence="11" type="primary">CSON007382</name>
</gene>
<evidence type="ECO:0000256" key="9">
    <source>
        <dbReference type="SAM" id="MobiDB-lite"/>
    </source>
</evidence>
<dbReference type="GO" id="GO:0008017">
    <property type="term" value="F:microtubule binding"/>
    <property type="evidence" value="ECO:0007669"/>
    <property type="project" value="InterPro"/>
</dbReference>
<evidence type="ECO:0000256" key="7">
    <source>
        <dbReference type="ARBA" id="ARBA00047113"/>
    </source>
</evidence>
<dbReference type="PROSITE" id="PS01262">
    <property type="entry name" value="IF1A"/>
    <property type="match status" value="1"/>
</dbReference>
<evidence type="ECO:0000313" key="11">
    <source>
        <dbReference type="EMBL" id="SSX18145.1"/>
    </source>
</evidence>
<feature type="region of interest" description="Disordered" evidence="9">
    <location>
        <begin position="1"/>
        <end position="26"/>
    </location>
</feature>
<comment type="function">
    <text evidence="6">Component of the 43S pre-initiation complex (43S PIC), which binds to the mRNA cap-proximal region, scans mRNA 5'-untranslated region, and locates the initiation codon. This protein enhances formation of the cap-proximal complex. Together with EIF1, facilitates scanning, start codon recognition, promotion of the assembly of 48S complex at the initiation codon (43S PIC becomes 48S PIC after the start codon is reached), and dissociation of aberrant complexes. After start codon location, together with EIF5B orients the initiator methionine-tRNA in a conformation that allows 60S ribosomal subunit joining to form the 80S initiation complex. Is released after 80S initiation complex formation, just after GTP hydrolysis by EIF5B, and before release of EIF5B. Its globular part is located in the A site of the 40S ribosomal subunit. Its interaction with EIF5 during scanning contribute to the maintenance of EIF1 within the open 43S PIC. In contrast to yeast orthologs, does not bind EIF1.</text>
</comment>
<comment type="similarity">
    <text evidence="2">Belongs to the FAM154 family.</text>
</comment>
<dbReference type="CDD" id="cd05793">
    <property type="entry name" value="S1_IF1A"/>
    <property type="match status" value="1"/>
</dbReference>
<keyword evidence="3 8" id="KW-0396">Initiation factor</keyword>
<sequence>MPKNKGKGGKNRRRGKNENESEKRELIFKEDEQEYAQVTKMLGNGRLEAMCFDGVKRLCHIRGKLRKKVWINQGDIILIGLRDYQDSKADNQYVSMTQSLLLKTVWMKTLNLVMITVQRKKEMPLMPYDRFKTKLNILFNIIKTKRKLFCVSIKFGFPLLLLNRMSNEFNFKKAEYGENNFSEKNKFLPKSVKCKCNLPNCIPTVKLRYVQPMRPASFKPIRSYVRPEIKIDAETVYSSSFKNIDKCIAKTCKPPPILPVNHLKTNQDNISNDTITKLSYPGYYNCQKRVPILPRSISVSCQDPLTSITTHNHDYDFKTASKCKAILPKPNILKAYGPMEKETTQRLSYAYPISEGPPKSLKPVAHYRKPTVKMESDTVNKLSFLPFCINKREVPVWSIKPCFKKPSIDMDKDTTYKLSFLPNYEAQFRPKEISPVNNLSIDKCNPMQSHTIYKDSFFFNGLPHKTTPILPKPNLNLKFVGPVDSKTIYKVSFPMYYSYEKTKPIIPNSALLIEKGTMQSLTTNKHDFLLKPLTRIEPIKPKDSIELKKGAIDNNTTMKLSFQNERNYMMVKSFKPVLKYKKPEIPMESLTTQKLSYLPISILPKDYLPWAQKAKFEPPTIKFETATTQKLSYLPPGQIIEDHDCPCQLNQK</sequence>
<evidence type="ECO:0000256" key="3">
    <source>
        <dbReference type="ARBA" id="ARBA00022540"/>
    </source>
</evidence>